<gene>
    <name evidence="1" type="ORF">M407DRAFT_84991</name>
</gene>
<evidence type="ECO:0000313" key="2">
    <source>
        <dbReference type="Proteomes" id="UP000054248"/>
    </source>
</evidence>
<dbReference type="AlphaFoldDB" id="A0A0C3K7R1"/>
<dbReference type="HOGENOM" id="CLU_062875_0_0_1"/>
<reference evidence="1 2" key="1">
    <citation type="submission" date="2014-04" db="EMBL/GenBank/DDBJ databases">
        <authorList>
            <consortium name="DOE Joint Genome Institute"/>
            <person name="Kuo A."/>
            <person name="Girlanda M."/>
            <person name="Perotto S."/>
            <person name="Kohler A."/>
            <person name="Nagy L.G."/>
            <person name="Floudas D."/>
            <person name="Copeland A."/>
            <person name="Barry K.W."/>
            <person name="Cichocki N."/>
            <person name="Veneault-Fourrey C."/>
            <person name="LaButti K."/>
            <person name="Lindquist E.A."/>
            <person name="Lipzen A."/>
            <person name="Lundell T."/>
            <person name="Morin E."/>
            <person name="Murat C."/>
            <person name="Sun H."/>
            <person name="Tunlid A."/>
            <person name="Henrissat B."/>
            <person name="Grigoriev I.V."/>
            <person name="Hibbett D.S."/>
            <person name="Martin F."/>
            <person name="Nordberg H.P."/>
            <person name="Cantor M.N."/>
            <person name="Hua S.X."/>
        </authorList>
    </citation>
    <scope>NUCLEOTIDE SEQUENCE [LARGE SCALE GENOMIC DNA]</scope>
    <source>
        <strain evidence="1 2">MUT 4182</strain>
    </source>
</reference>
<organism evidence="1 2">
    <name type="scientific">Tulasnella calospora MUT 4182</name>
    <dbReference type="NCBI Taxonomy" id="1051891"/>
    <lineage>
        <taxon>Eukaryota</taxon>
        <taxon>Fungi</taxon>
        <taxon>Dikarya</taxon>
        <taxon>Basidiomycota</taxon>
        <taxon>Agaricomycotina</taxon>
        <taxon>Agaricomycetes</taxon>
        <taxon>Cantharellales</taxon>
        <taxon>Tulasnellaceae</taxon>
        <taxon>Tulasnella</taxon>
    </lineage>
</organism>
<keyword evidence="2" id="KW-1185">Reference proteome</keyword>
<dbReference type="OrthoDB" id="6613063at2759"/>
<sequence>MPGAASAHTGGKHPGAKVPCHFCPIQGIRILDTSNLSFYLPLQRPPGYRPFRFTIDNLPLRTPRQYLSQARQVDLAPTVKRQGQLSKRYGINGTPIMSKAPGVTLPFSSPFDFMHMLENTCSNYIEHICGEFKGLDAGRESYILPPAIWKEIGRATTNANSTIPSVFGRRILDVSKERTFFTCESYLVWCTLYAPILLRNRFSRPKYYGHWMLFVSIINRSICFKTTKAERDQLRMDIKRWYQEYEDKGCGLRQENQRDASFIQYELLIDERAHRRNEEPILSPCTFFGQLERVFVCVLRPSVALKIIEPTPLILMDVNCCNTTGDRFGFHEYTHFRRREIVDGTAIRALVGRIMDREKWVFVQRKGVFEHASYTEIV</sequence>
<evidence type="ECO:0000313" key="1">
    <source>
        <dbReference type="EMBL" id="KIO17433.1"/>
    </source>
</evidence>
<name>A0A0C3K7R1_9AGAM</name>
<accession>A0A0C3K7R1</accession>
<proteinExistence type="predicted"/>
<dbReference type="EMBL" id="KN823385">
    <property type="protein sequence ID" value="KIO17433.1"/>
    <property type="molecule type" value="Genomic_DNA"/>
</dbReference>
<protein>
    <submittedName>
        <fullName evidence="1">Uncharacterized protein</fullName>
    </submittedName>
</protein>
<reference evidence="2" key="2">
    <citation type="submission" date="2015-01" db="EMBL/GenBank/DDBJ databases">
        <title>Evolutionary Origins and Diversification of the Mycorrhizal Mutualists.</title>
        <authorList>
            <consortium name="DOE Joint Genome Institute"/>
            <consortium name="Mycorrhizal Genomics Consortium"/>
            <person name="Kohler A."/>
            <person name="Kuo A."/>
            <person name="Nagy L.G."/>
            <person name="Floudas D."/>
            <person name="Copeland A."/>
            <person name="Barry K.W."/>
            <person name="Cichocki N."/>
            <person name="Veneault-Fourrey C."/>
            <person name="LaButti K."/>
            <person name="Lindquist E.A."/>
            <person name="Lipzen A."/>
            <person name="Lundell T."/>
            <person name="Morin E."/>
            <person name="Murat C."/>
            <person name="Riley R."/>
            <person name="Ohm R."/>
            <person name="Sun H."/>
            <person name="Tunlid A."/>
            <person name="Henrissat B."/>
            <person name="Grigoriev I.V."/>
            <person name="Hibbett D.S."/>
            <person name="Martin F."/>
        </authorList>
    </citation>
    <scope>NUCLEOTIDE SEQUENCE [LARGE SCALE GENOMIC DNA]</scope>
    <source>
        <strain evidence="2">MUT 4182</strain>
    </source>
</reference>
<dbReference type="Proteomes" id="UP000054248">
    <property type="component" value="Unassembled WGS sequence"/>
</dbReference>
<dbReference type="STRING" id="1051891.A0A0C3K7R1"/>